<evidence type="ECO:0000256" key="1">
    <source>
        <dbReference type="ARBA" id="ARBA00006288"/>
    </source>
</evidence>
<dbReference type="InterPro" id="IPR036250">
    <property type="entry name" value="AcylCo_DH-like_C"/>
</dbReference>
<sequence>MDATTVGKLLADPIFDPPRDLLPHERNELTYRQLQFVNRSLAPSTALVLGDHRLLRDLLERTAMVSPSLFMAFFLHHCMAIGAVADYGGDVDGADLPDPDGMVGAILMTELGYGSSSARILTEAHYDRTTDEFVLRTPSPEATKFPSNVAVDGIARWGVVSARLVVDGVDHGVFLFRLPLRDNDKLCPGVSIRPIPAFPQVPLDYGSTSFTDVRVPRAGWLADGATVTSAGVFTDPLGGAGERTRRSVGVSRFAHGSNCLGLAAAARASLATAAPYVHRRFANDRDGDRRPLAAHRNVRTLLTRAMADTFAATAVARRVGELTLRVPAAHGGTRGLSDGEFRTCALGKVAVSRLAERGITGAQRCCGVAGFIAPNRLWEFHEFAVTFHNAGGDNQMYLLNAAPAMVDGVEYEPPVAEVGLPSAPESCVALLRRREHDLHAELVAARDAAVAGGHDTFTIWDELADLTQEFVEAHLARTTAEHLRADAVAEDDPAARRMLLLLCELFAMTEVRSQAGWYLATEVVTASWLTSLDVITRTIDDQLMSEMDTLVEMLDVPTEILRSPIVEERFADDLVPPPVNA</sequence>
<reference evidence="4 5" key="1">
    <citation type="submission" date="2019-03" db="EMBL/GenBank/DDBJ databases">
        <title>Genomic Encyclopedia of Archaeal and Bacterial Type Strains, Phase II (KMG-II): from individual species to whole genera.</title>
        <authorList>
            <person name="Goeker M."/>
        </authorList>
    </citation>
    <scope>NUCLEOTIDE SEQUENCE [LARGE SCALE GENOMIC DNA]</scope>
    <source>
        <strain evidence="4 5">DSM 45499</strain>
    </source>
</reference>
<keyword evidence="2" id="KW-0560">Oxidoreductase</keyword>
<organism evidence="4 5">
    <name type="scientific">Actinophytocola oryzae</name>
    <dbReference type="NCBI Taxonomy" id="502181"/>
    <lineage>
        <taxon>Bacteria</taxon>
        <taxon>Bacillati</taxon>
        <taxon>Actinomycetota</taxon>
        <taxon>Actinomycetes</taxon>
        <taxon>Pseudonocardiales</taxon>
        <taxon>Pseudonocardiaceae</taxon>
    </lineage>
</organism>
<keyword evidence="5" id="KW-1185">Reference proteome</keyword>
<dbReference type="GO" id="GO:0071949">
    <property type="term" value="F:FAD binding"/>
    <property type="evidence" value="ECO:0007669"/>
    <property type="project" value="InterPro"/>
</dbReference>
<dbReference type="SUPFAM" id="SSF56645">
    <property type="entry name" value="Acyl-CoA dehydrogenase NM domain-like"/>
    <property type="match status" value="1"/>
</dbReference>
<dbReference type="GO" id="GO:0055088">
    <property type="term" value="P:lipid homeostasis"/>
    <property type="evidence" value="ECO:0007669"/>
    <property type="project" value="TreeGrafter"/>
</dbReference>
<comment type="caution">
    <text evidence="4">The sequence shown here is derived from an EMBL/GenBank/DDBJ whole genome shotgun (WGS) entry which is preliminary data.</text>
</comment>
<dbReference type="Pfam" id="PF01756">
    <property type="entry name" value="ACOX"/>
    <property type="match status" value="1"/>
</dbReference>
<dbReference type="InterPro" id="IPR012258">
    <property type="entry name" value="Acyl-CoA_oxidase"/>
</dbReference>
<dbReference type="Proteomes" id="UP000294927">
    <property type="component" value="Unassembled WGS sequence"/>
</dbReference>
<dbReference type="InterPro" id="IPR009100">
    <property type="entry name" value="AcylCoA_DH/oxidase_NM_dom_sf"/>
</dbReference>
<comment type="similarity">
    <text evidence="1">Belongs to the acyl-CoA oxidase family.</text>
</comment>
<dbReference type="PANTHER" id="PTHR10909">
    <property type="entry name" value="ELECTRON TRANSPORT OXIDOREDUCTASE"/>
    <property type="match status" value="1"/>
</dbReference>
<dbReference type="RefSeq" id="WP_133904706.1">
    <property type="nucleotide sequence ID" value="NZ_SOCP01000008.1"/>
</dbReference>
<dbReference type="Gene3D" id="1.20.140.10">
    <property type="entry name" value="Butyryl-CoA Dehydrogenase, subunit A, domain 3"/>
    <property type="match status" value="2"/>
</dbReference>
<gene>
    <name evidence="4" type="ORF">CLV71_1087</name>
</gene>
<dbReference type="GO" id="GO:0033540">
    <property type="term" value="P:fatty acid beta-oxidation using acyl-CoA oxidase"/>
    <property type="evidence" value="ECO:0007669"/>
    <property type="project" value="TreeGrafter"/>
</dbReference>
<dbReference type="OrthoDB" id="1144545at2"/>
<evidence type="ECO:0000313" key="5">
    <source>
        <dbReference type="Proteomes" id="UP000294927"/>
    </source>
</evidence>
<dbReference type="InterPro" id="IPR046373">
    <property type="entry name" value="Acyl-CoA_Oxase/DH_mid-dom_sf"/>
</dbReference>
<evidence type="ECO:0000313" key="4">
    <source>
        <dbReference type="EMBL" id="TDV48647.1"/>
    </source>
</evidence>
<name>A0A4R7VHL7_9PSEU</name>
<dbReference type="SUPFAM" id="SSF47203">
    <property type="entry name" value="Acyl-CoA dehydrogenase C-terminal domain-like"/>
    <property type="match status" value="2"/>
</dbReference>
<dbReference type="AlphaFoldDB" id="A0A4R7VHL7"/>
<protein>
    <submittedName>
        <fullName evidence="4">Acyl-coenzyme A oxidase</fullName>
    </submittedName>
</protein>
<dbReference type="EMBL" id="SOCP01000008">
    <property type="protein sequence ID" value="TDV48647.1"/>
    <property type="molecule type" value="Genomic_DNA"/>
</dbReference>
<feature type="domain" description="Acyl-CoA oxidase C-terminal" evidence="3">
    <location>
        <begin position="425"/>
        <end position="565"/>
    </location>
</feature>
<dbReference type="InterPro" id="IPR002655">
    <property type="entry name" value="Acyl-CoA_oxidase_C"/>
</dbReference>
<dbReference type="GO" id="GO:0003997">
    <property type="term" value="F:acyl-CoA oxidase activity"/>
    <property type="evidence" value="ECO:0007669"/>
    <property type="project" value="InterPro"/>
</dbReference>
<accession>A0A4R7VHL7</accession>
<dbReference type="GO" id="GO:0005504">
    <property type="term" value="F:fatty acid binding"/>
    <property type="evidence" value="ECO:0007669"/>
    <property type="project" value="TreeGrafter"/>
</dbReference>
<proteinExistence type="inferred from homology"/>
<evidence type="ECO:0000256" key="2">
    <source>
        <dbReference type="ARBA" id="ARBA00023002"/>
    </source>
</evidence>
<evidence type="ECO:0000259" key="3">
    <source>
        <dbReference type="Pfam" id="PF01756"/>
    </source>
</evidence>
<dbReference type="Gene3D" id="2.40.110.10">
    <property type="entry name" value="Butyryl-CoA Dehydrogenase, subunit A, domain 2"/>
    <property type="match status" value="1"/>
</dbReference>
<dbReference type="PANTHER" id="PTHR10909:SF382">
    <property type="entry name" value="ACYL-COENZYME A OXIDASE"/>
    <property type="match status" value="1"/>
</dbReference>